<protein>
    <submittedName>
        <fullName evidence="5">AraC family transcriptional regulator</fullName>
    </submittedName>
</protein>
<keyword evidence="1" id="KW-0805">Transcription regulation</keyword>
<dbReference type="GO" id="GO:0003700">
    <property type="term" value="F:DNA-binding transcription factor activity"/>
    <property type="evidence" value="ECO:0007669"/>
    <property type="project" value="InterPro"/>
</dbReference>
<keyword evidence="2" id="KW-0238">DNA-binding</keyword>
<dbReference type="Proteomes" id="UP000824102">
    <property type="component" value="Unassembled WGS sequence"/>
</dbReference>
<reference evidence="5" key="2">
    <citation type="submission" date="2021-04" db="EMBL/GenBank/DDBJ databases">
        <authorList>
            <person name="Gilroy R."/>
        </authorList>
    </citation>
    <scope>NUCLEOTIDE SEQUENCE</scope>
    <source>
        <strain evidence="5">ChiW7-2402</strain>
    </source>
</reference>
<dbReference type="PANTHER" id="PTHR43280">
    <property type="entry name" value="ARAC-FAMILY TRANSCRIPTIONAL REGULATOR"/>
    <property type="match status" value="1"/>
</dbReference>
<feature type="domain" description="HTH araC/xylS-type" evidence="4">
    <location>
        <begin position="190"/>
        <end position="288"/>
    </location>
</feature>
<dbReference type="PROSITE" id="PS01124">
    <property type="entry name" value="HTH_ARAC_FAMILY_2"/>
    <property type="match status" value="1"/>
</dbReference>
<proteinExistence type="predicted"/>
<gene>
    <name evidence="5" type="ORF">H9964_05425</name>
</gene>
<organism evidence="5 6">
    <name type="scientific">Candidatus Gallimonas intestinavium</name>
    <dbReference type="NCBI Taxonomy" id="2838603"/>
    <lineage>
        <taxon>Bacteria</taxon>
        <taxon>Bacillati</taxon>
        <taxon>Bacillota</taxon>
        <taxon>Clostridia</taxon>
        <taxon>Candidatus Gallimonas</taxon>
    </lineage>
</organism>
<dbReference type="Gene3D" id="1.10.10.60">
    <property type="entry name" value="Homeodomain-like"/>
    <property type="match status" value="1"/>
</dbReference>
<evidence type="ECO:0000313" key="6">
    <source>
        <dbReference type="Proteomes" id="UP000824102"/>
    </source>
</evidence>
<dbReference type="Pfam" id="PF12833">
    <property type="entry name" value="HTH_18"/>
    <property type="match status" value="1"/>
</dbReference>
<dbReference type="EMBL" id="DXBB01000074">
    <property type="protein sequence ID" value="HIZ72999.1"/>
    <property type="molecule type" value="Genomic_DNA"/>
</dbReference>
<dbReference type="InterPro" id="IPR018062">
    <property type="entry name" value="HTH_AraC-typ_CS"/>
</dbReference>
<dbReference type="InterPro" id="IPR009057">
    <property type="entry name" value="Homeodomain-like_sf"/>
</dbReference>
<reference evidence="5" key="1">
    <citation type="journal article" date="2021" name="PeerJ">
        <title>Extensive microbial diversity within the chicken gut microbiome revealed by metagenomics and culture.</title>
        <authorList>
            <person name="Gilroy R."/>
            <person name="Ravi A."/>
            <person name="Getino M."/>
            <person name="Pursley I."/>
            <person name="Horton D.L."/>
            <person name="Alikhan N.F."/>
            <person name="Baker D."/>
            <person name="Gharbi K."/>
            <person name="Hall N."/>
            <person name="Watson M."/>
            <person name="Adriaenssens E.M."/>
            <person name="Foster-Nyarko E."/>
            <person name="Jarju S."/>
            <person name="Secka A."/>
            <person name="Antonio M."/>
            <person name="Oren A."/>
            <person name="Chaudhuri R.R."/>
            <person name="La Ragione R."/>
            <person name="Hildebrand F."/>
            <person name="Pallen M.J."/>
        </authorList>
    </citation>
    <scope>NUCLEOTIDE SEQUENCE</scope>
    <source>
        <strain evidence="5">ChiW7-2402</strain>
    </source>
</reference>
<sequence>MEKGYVELTPTDLPLTLSIDQLYSIYSYYYTPQFSFRGECHKPWEIVYVQSGRVIVSTPEYSCPLEQGMMLLHKPLDFHRIRADNISCYVNVISFTVFECETLLPLADKPILLDKTELGYLVNIISDGTSIIAGKNHVPAMKKWETKKFAAHQVVKNLLELLLLRLLRKQTDETVSEAGSETSKMNSAVLSVINLLSDNLCEKLSLKKIAQKVGYSVSRISAIFKEVTGESIINYFIRMRIQKAQELIVSNRMTFREISDYLGFDTIQYFCSQFKKTTGFTPLQYKKLVENSNTYCDTNFNKTE</sequence>
<dbReference type="PROSITE" id="PS00041">
    <property type="entry name" value="HTH_ARAC_FAMILY_1"/>
    <property type="match status" value="1"/>
</dbReference>
<evidence type="ECO:0000259" key="4">
    <source>
        <dbReference type="PROSITE" id="PS01124"/>
    </source>
</evidence>
<name>A0A9D2K0U6_9FIRM</name>
<evidence type="ECO:0000256" key="1">
    <source>
        <dbReference type="ARBA" id="ARBA00023015"/>
    </source>
</evidence>
<comment type="caution">
    <text evidence="5">The sequence shown here is derived from an EMBL/GenBank/DDBJ whole genome shotgun (WGS) entry which is preliminary data.</text>
</comment>
<dbReference type="PANTHER" id="PTHR43280:SF28">
    <property type="entry name" value="HTH-TYPE TRANSCRIPTIONAL ACTIVATOR RHAS"/>
    <property type="match status" value="1"/>
</dbReference>
<evidence type="ECO:0000256" key="2">
    <source>
        <dbReference type="ARBA" id="ARBA00023125"/>
    </source>
</evidence>
<evidence type="ECO:0000256" key="3">
    <source>
        <dbReference type="ARBA" id="ARBA00023163"/>
    </source>
</evidence>
<accession>A0A9D2K0U6</accession>
<dbReference type="InterPro" id="IPR018060">
    <property type="entry name" value="HTH_AraC"/>
</dbReference>
<dbReference type="SMART" id="SM00342">
    <property type="entry name" value="HTH_ARAC"/>
    <property type="match status" value="1"/>
</dbReference>
<keyword evidence="3" id="KW-0804">Transcription</keyword>
<dbReference type="GO" id="GO:0043565">
    <property type="term" value="F:sequence-specific DNA binding"/>
    <property type="evidence" value="ECO:0007669"/>
    <property type="project" value="InterPro"/>
</dbReference>
<dbReference type="AlphaFoldDB" id="A0A9D2K0U6"/>
<evidence type="ECO:0000313" key="5">
    <source>
        <dbReference type="EMBL" id="HIZ72999.1"/>
    </source>
</evidence>
<dbReference type="SUPFAM" id="SSF46689">
    <property type="entry name" value="Homeodomain-like"/>
    <property type="match status" value="2"/>
</dbReference>